<dbReference type="InterPro" id="IPR028896">
    <property type="entry name" value="GcvT/YgfZ/DmdA"/>
</dbReference>
<comment type="caution">
    <text evidence="2">The sequence shown here is derived from an EMBL/GenBank/DDBJ whole genome shotgun (WGS) entry which is preliminary data.</text>
</comment>
<accession>A0A6B0XYX3</accession>
<evidence type="ECO:0000313" key="2">
    <source>
        <dbReference type="EMBL" id="MXY33003.1"/>
    </source>
</evidence>
<dbReference type="SUPFAM" id="SSF101790">
    <property type="entry name" value="Aminomethyltransferase beta-barrel domain"/>
    <property type="match status" value="1"/>
</dbReference>
<name>A0A6B0XYX3_9RHOB</name>
<dbReference type="PANTHER" id="PTHR43757">
    <property type="entry name" value="AMINOMETHYLTRANSFERASE"/>
    <property type="match status" value="1"/>
</dbReference>
<dbReference type="PANTHER" id="PTHR43757:SF2">
    <property type="entry name" value="AMINOMETHYLTRANSFERASE, MITOCHONDRIAL"/>
    <property type="match status" value="1"/>
</dbReference>
<evidence type="ECO:0000259" key="1">
    <source>
        <dbReference type="Pfam" id="PF08669"/>
    </source>
</evidence>
<dbReference type="InterPro" id="IPR013977">
    <property type="entry name" value="GcvT_C"/>
</dbReference>
<dbReference type="GO" id="GO:0016740">
    <property type="term" value="F:transferase activity"/>
    <property type="evidence" value="ECO:0007669"/>
    <property type="project" value="UniProtKB-KW"/>
</dbReference>
<feature type="non-terminal residue" evidence="2">
    <location>
        <position position="1"/>
    </location>
</feature>
<feature type="domain" description="Aminomethyltransferase C-terminal" evidence="1">
    <location>
        <begin position="37"/>
        <end position="120"/>
    </location>
</feature>
<dbReference type="AlphaFoldDB" id="A0A6B0XYX3"/>
<dbReference type="Pfam" id="PF08669">
    <property type="entry name" value="GCV_T_C"/>
    <property type="match status" value="1"/>
</dbReference>
<dbReference type="Gene3D" id="2.40.30.110">
    <property type="entry name" value="Aminomethyltransferase beta-barrel domains"/>
    <property type="match status" value="1"/>
</dbReference>
<dbReference type="InterPro" id="IPR029043">
    <property type="entry name" value="GcvT/YgfZ_C"/>
</dbReference>
<protein>
    <submittedName>
        <fullName evidence="2">Aminomethyl transferase family protein</fullName>
    </submittedName>
</protein>
<keyword evidence="2" id="KW-0808">Transferase</keyword>
<proteinExistence type="predicted"/>
<reference evidence="2" key="1">
    <citation type="submission" date="2019-09" db="EMBL/GenBank/DDBJ databases">
        <title>Characterisation of the sponge microbiome using genome-centric metagenomics.</title>
        <authorList>
            <person name="Engelberts J.P."/>
            <person name="Robbins S.J."/>
            <person name="De Goeij J.M."/>
            <person name="Aranda M."/>
            <person name="Bell S.C."/>
            <person name="Webster N.S."/>
        </authorList>
    </citation>
    <scope>NUCLEOTIDE SEQUENCE</scope>
    <source>
        <strain evidence="2">SB0664_bin_43</strain>
    </source>
</reference>
<gene>
    <name evidence="2" type="ORF">F4Y60_02730</name>
</gene>
<organism evidence="2">
    <name type="scientific">Boseongicola sp. SB0664_bin_43</name>
    <dbReference type="NCBI Taxonomy" id="2604844"/>
    <lineage>
        <taxon>Bacteria</taxon>
        <taxon>Pseudomonadati</taxon>
        <taxon>Pseudomonadota</taxon>
        <taxon>Alphaproteobacteria</taxon>
        <taxon>Rhodobacterales</taxon>
        <taxon>Paracoccaceae</taxon>
        <taxon>Boseongicola</taxon>
    </lineage>
</organism>
<dbReference type="Gene3D" id="4.10.1250.10">
    <property type="entry name" value="Aminomethyltransferase fragment"/>
    <property type="match status" value="1"/>
</dbReference>
<sequence length="128" mass="13796">EDHVLEAGLGFAVKTGAKDAFVGRDAVLRKREEGLRRRLVQFRLGEPEPMLFHNEPLVRDGEIVGIVTSANYGHALGGAIGMGYVPCEGESAEEVLASSYEIEIAGNRVKATASLAPMYDPKAARVRT</sequence>
<dbReference type="EMBL" id="VXRY01000102">
    <property type="protein sequence ID" value="MXY33003.1"/>
    <property type="molecule type" value="Genomic_DNA"/>
</dbReference>